<evidence type="ECO:0000313" key="4">
    <source>
        <dbReference type="EMBL" id="TDU71312.1"/>
    </source>
</evidence>
<name>A0A4R7RZF6_9BACT</name>
<feature type="domain" description="Autotransporter" evidence="3">
    <location>
        <begin position="571"/>
        <end position="845"/>
    </location>
</feature>
<dbReference type="SUPFAM" id="SSF51126">
    <property type="entry name" value="Pectin lyase-like"/>
    <property type="match status" value="1"/>
</dbReference>
<dbReference type="Pfam" id="PF03797">
    <property type="entry name" value="Autotransporter"/>
    <property type="match status" value="1"/>
</dbReference>
<gene>
    <name evidence="4" type="ORF">EI77_02435</name>
</gene>
<protein>
    <submittedName>
        <fullName evidence="4">Outer membrane autotransporter protein</fullName>
    </submittedName>
</protein>
<keyword evidence="5" id="KW-1185">Reference proteome</keyword>
<dbReference type="NCBIfam" id="TIGR01414">
    <property type="entry name" value="autotrans_barl"/>
    <property type="match status" value="1"/>
</dbReference>
<evidence type="ECO:0000256" key="2">
    <source>
        <dbReference type="SAM" id="MobiDB-lite"/>
    </source>
</evidence>
<evidence type="ECO:0000259" key="3">
    <source>
        <dbReference type="PROSITE" id="PS51208"/>
    </source>
</evidence>
<dbReference type="InterPro" id="IPR036709">
    <property type="entry name" value="Autotransporte_beta_dom_sf"/>
</dbReference>
<dbReference type="Proteomes" id="UP000295662">
    <property type="component" value="Unassembled WGS sequence"/>
</dbReference>
<organism evidence="4 5">
    <name type="scientific">Prosthecobacter fusiformis</name>
    <dbReference type="NCBI Taxonomy" id="48464"/>
    <lineage>
        <taxon>Bacteria</taxon>
        <taxon>Pseudomonadati</taxon>
        <taxon>Verrucomicrobiota</taxon>
        <taxon>Verrucomicrobiia</taxon>
        <taxon>Verrucomicrobiales</taxon>
        <taxon>Verrucomicrobiaceae</taxon>
        <taxon>Prosthecobacter</taxon>
    </lineage>
</organism>
<dbReference type="GO" id="GO:0019867">
    <property type="term" value="C:outer membrane"/>
    <property type="evidence" value="ECO:0007669"/>
    <property type="project" value="InterPro"/>
</dbReference>
<keyword evidence="1" id="KW-0732">Signal</keyword>
<dbReference type="InterPro" id="IPR013425">
    <property type="entry name" value="Autotrns_rpt"/>
</dbReference>
<dbReference type="AlphaFoldDB" id="A0A4R7RZF6"/>
<dbReference type="InterPro" id="IPR006315">
    <property type="entry name" value="OM_autotransptr_brl_dom"/>
</dbReference>
<feature type="region of interest" description="Disordered" evidence="2">
    <location>
        <begin position="1"/>
        <end position="20"/>
    </location>
</feature>
<dbReference type="InterPro" id="IPR011050">
    <property type="entry name" value="Pectin_lyase_fold/virulence"/>
</dbReference>
<dbReference type="PROSITE" id="PS51208">
    <property type="entry name" value="AUTOTRANSPORTER"/>
    <property type="match status" value="1"/>
</dbReference>
<reference evidence="4 5" key="1">
    <citation type="submission" date="2019-03" db="EMBL/GenBank/DDBJ databases">
        <title>Genomic Encyclopedia of Archaeal and Bacterial Type Strains, Phase II (KMG-II): from individual species to whole genera.</title>
        <authorList>
            <person name="Goeker M."/>
        </authorList>
    </citation>
    <scope>NUCLEOTIDE SEQUENCE [LARGE SCALE GENOMIC DNA]</scope>
    <source>
        <strain evidence="4 5">ATCC 25309</strain>
    </source>
</reference>
<dbReference type="InterPro" id="IPR005546">
    <property type="entry name" value="Autotransporte_beta"/>
</dbReference>
<sequence>MIMKHTATPENGTQGYALDPKYTPPKPRRFSFRTAFHGLFLSAAGVALFINPAHGQTYWDGQTSNSWSDANWTLDITGVAANTLLGPNADVVFSSNSPANSANTTLGANQTISSLTINDSAVQSISGSTLTISGLLPSAITVGAGAGPVTISSNVALAGAANLITVNGGELTLSGVVSGTIGLTKDGDGVLTLTNTNTYTGDTAIADGTLQVGNGSTGSINVLSDVTIALGAVLQINLADAGSWGNDIVNNGQIQWISGGDNTQAGTSIISGTGSMLITSIGTTVLNGDNSLMLGGTTINTPGTVLAGTADAYGAGTLTIVNGTVDTFDNAILEISVGGYTQTGGETGFHLQGTTPANYTHYDVTGGANLGGGIVYLYQDDTGSYVPNGAWAGNPTGDIQTIIDTTTGVIGTFASDFPVATMYNQEFEQTFVYEQGETLLYPTLTYVNDVNVVWVRDPYTSIPGLTRNQRSVAGGLNGFAFLNPGTSGALAFLNAQPLASLPGLYDLIAPEEMTAIFQMGFHASEMQAASITQHLEFVRQGARRPMGDKESHTITASADGKHVEETAAVETPEGRWNIFVEGLGGNANVGSTSNAEGFDFTMYGAMMGADYLVNETLALGIMGGYAQSEASLINGGSIETDSFRAALYGTFFKGGFYLDGLVGLAYNSYDTDRLALLGRATGDTDGLEFTSMLNAGYDFRAGNLTFGPVASVAYTRVGIDGFNESGSLTPLSYRDQEQESLRTNLGAKISYVIPAGRVRITPQARVTWQHEFMDATQSIDSSFASGPGPVFTVDGPEMGRDSALVTAGVTVQFNPSVAAYAFYTGQLGRTNYDSHNVTVGVRISF</sequence>
<evidence type="ECO:0000313" key="5">
    <source>
        <dbReference type="Proteomes" id="UP000295662"/>
    </source>
</evidence>
<dbReference type="SUPFAM" id="SSF103515">
    <property type="entry name" value="Autotransporter"/>
    <property type="match status" value="1"/>
</dbReference>
<dbReference type="NCBIfam" id="TIGR02601">
    <property type="entry name" value="autotrns_rpt"/>
    <property type="match status" value="1"/>
</dbReference>
<dbReference type="EMBL" id="SOCA01000003">
    <property type="protein sequence ID" value="TDU71312.1"/>
    <property type="molecule type" value="Genomic_DNA"/>
</dbReference>
<accession>A0A4R7RZF6</accession>
<dbReference type="Pfam" id="PF12951">
    <property type="entry name" value="PATR"/>
    <property type="match status" value="1"/>
</dbReference>
<evidence type="ECO:0000256" key="1">
    <source>
        <dbReference type="ARBA" id="ARBA00022729"/>
    </source>
</evidence>
<dbReference type="SMART" id="SM00869">
    <property type="entry name" value="Autotransporter"/>
    <property type="match status" value="1"/>
</dbReference>
<comment type="caution">
    <text evidence="4">The sequence shown here is derived from an EMBL/GenBank/DDBJ whole genome shotgun (WGS) entry which is preliminary data.</text>
</comment>
<proteinExistence type="predicted"/>
<dbReference type="Gene3D" id="2.40.128.130">
    <property type="entry name" value="Autotransporter beta-domain"/>
    <property type="match status" value="1"/>
</dbReference>